<sequence length="325" mass="36887">MRHALLGAALLVCSAGVRLQSSQDLAAKGVADTWHELKDGPHKLAWFHAPGTATSFGATLMHYASPTLPRSVGAEDLRGWDPFFRFYPPAQWFKDGLWVEKCDHAPVTDEVYQEYKGHFAGLFRKPMERIASKWRPNFWLPIDAYARRTNGTVALELAGEAFGEEYTEFPGRKYCRGLRNASEGEAPPPNLDLAVQRLREGFMFVGLMEEFDLSVCLFHAMFGGECLPVEFENMRKGGPRSSYPELADLYNVDQVLYDIAAERFWRDVKAFGVHREFCRKLCANVGHIFERTEDDAGGNSTVNAYAERIEYDWPGRWVLDEGEEQ</sequence>
<evidence type="ECO:0000256" key="1">
    <source>
        <dbReference type="SAM" id="SignalP"/>
    </source>
</evidence>
<name>A0A7S2AX14_9DINO</name>
<dbReference type="InterPro" id="IPR027417">
    <property type="entry name" value="P-loop_NTPase"/>
</dbReference>
<dbReference type="AlphaFoldDB" id="A0A7S2AX14"/>
<accession>A0A7S2AX14</accession>
<keyword evidence="1" id="KW-0732">Signal</keyword>
<dbReference type="Gene3D" id="3.40.50.300">
    <property type="entry name" value="P-loop containing nucleotide triphosphate hydrolases"/>
    <property type="match status" value="1"/>
</dbReference>
<reference evidence="2" key="1">
    <citation type="submission" date="2021-01" db="EMBL/GenBank/DDBJ databases">
        <authorList>
            <person name="Corre E."/>
            <person name="Pelletier E."/>
            <person name="Niang G."/>
            <person name="Scheremetjew M."/>
            <person name="Finn R."/>
            <person name="Kale V."/>
            <person name="Holt S."/>
            <person name="Cochrane G."/>
            <person name="Meng A."/>
            <person name="Brown T."/>
            <person name="Cohen L."/>
        </authorList>
    </citation>
    <scope>NUCLEOTIDE SEQUENCE</scope>
    <source>
        <strain evidence="2">CCMP2222</strain>
    </source>
</reference>
<dbReference type="EMBL" id="HBGQ01015152">
    <property type="protein sequence ID" value="CAD9380205.1"/>
    <property type="molecule type" value="Transcribed_RNA"/>
</dbReference>
<organism evidence="2">
    <name type="scientific">Alexandrium andersonii</name>
    <dbReference type="NCBI Taxonomy" id="327968"/>
    <lineage>
        <taxon>Eukaryota</taxon>
        <taxon>Sar</taxon>
        <taxon>Alveolata</taxon>
        <taxon>Dinophyceae</taxon>
        <taxon>Gonyaulacales</taxon>
        <taxon>Pyrocystaceae</taxon>
        <taxon>Alexandrium</taxon>
    </lineage>
</organism>
<protein>
    <submittedName>
        <fullName evidence="2">Uncharacterized protein</fullName>
    </submittedName>
</protein>
<gene>
    <name evidence="2" type="ORF">AAND1436_LOCUS7534</name>
</gene>
<feature type="signal peptide" evidence="1">
    <location>
        <begin position="1"/>
        <end position="19"/>
    </location>
</feature>
<evidence type="ECO:0000313" key="2">
    <source>
        <dbReference type="EMBL" id="CAD9380205.1"/>
    </source>
</evidence>
<feature type="chain" id="PRO_5030885446" evidence="1">
    <location>
        <begin position="20"/>
        <end position="325"/>
    </location>
</feature>
<proteinExistence type="predicted"/>